<keyword evidence="1" id="KW-1133">Transmembrane helix</keyword>
<keyword evidence="3" id="KW-1185">Reference proteome</keyword>
<gene>
    <name evidence="2" type="ORF">ETQ85_20615</name>
</gene>
<evidence type="ECO:0000313" key="3">
    <source>
        <dbReference type="Proteomes" id="UP000389128"/>
    </source>
</evidence>
<protein>
    <submittedName>
        <fullName evidence="2">Uncharacterized protein</fullName>
    </submittedName>
</protein>
<evidence type="ECO:0000256" key="1">
    <source>
        <dbReference type="SAM" id="Phobius"/>
    </source>
</evidence>
<comment type="caution">
    <text evidence="2">The sequence shown here is derived from an EMBL/GenBank/DDBJ whole genome shotgun (WGS) entry which is preliminary data.</text>
</comment>
<proteinExistence type="predicted"/>
<sequence length="62" mass="6664">MGEIPTNNKHRTLTNAQQTKEVTMKKTTFKLNFVASWAVALSVFVGAGGAQYICARSNASSS</sequence>
<dbReference type="Proteomes" id="UP000389128">
    <property type="component" value="Unassembled WGS sequence"/>
</dbReference>
<feature type="transmembrane region" description="Helical" evidence="1">
    <location>
        <begin position="34"/>
        <end position="55"/>
    </location>
</feature>
<name>A0A6C2CJF3_9RHOO</name>
<accession>A0A6C2CJF3</accession>
<evidence type="ECO:0000313" key="2">
    <source>
        <dbReference type="EMBL" id="TYC53796.1"/>
    </source>
</evidence>
<keyword evidence="1" id="KW-0812">Transmembrane</keyword>
<keyword evidence="1" id="KW-0472">Membrane</keyword>
<dbReference type="AlphaFoldDB" id="A0A6C2CJF3"/>
<dbReference type="EMBL" id="SDKK01000025">
    <property type="protein sequence ID" value="TYC53796.1"/>
    <property type="molecule type" value="Genomic_DNA"/>
</dbReference>
<reference evidence="2 3" key="1">
    <citation type="submission" date="2019-01" db="EMBL/GenBank/DDBJ databases">
        <title>Zoogloea oleivorans genome sequencing and assembly.</title>
        <authorList>
            <person name="Tancsics A."/>
            <person name="Farkas M."/>
            <person name="Kriszt B."/>
            <person name="Maroti G."/>
            <person name="Horvath B."/>
        </authorList>
    </citation>
    <scope>NUCLEOTIDE SEQUENCE [LARGE SCALE GENOMIC DNA]</scope>
    <source>
        <strain evidence="2 3">Buc</strain>
    </source>
</reference>
<organism evidence="2 3">
    <name type="scientific">Zoogloea oleivorans</name>
    <dbReference type="NCBI Taxonomy" id="1552750"/>
    <lineage>
        <taxon>Bacteria</taxon>
        <taxon>Pseudomonadati</taxon>
        <taxon>Pseudomonadota</taxon>
        <taxon>Betaproteobacteria</taxon>
        <taxon>Rhodocyclales</taxon>
        <taxon>Zoogloeaceae</taxon>
        <taxon>Zoogloea</taxon>
    </lineage>
</organism>